<proteinExistence type="inferred from homology"/>
<dbReference type="Gene3D" id="1.10.1040.10">
    <property type="entry name" value="N-(1-d-carboxylethyl)-l-norvaline Dehydrogenase, domain 2"/>
    <property type="match status" value="1"/>
</dbReference>
<gene>
    <name evidence="7" type="ORF">IFJ97_02165</name>
</gene>
<feature type="binding site" evidence="4">
    <location>
        <position position="36"/>
    </location>
    <ligand>
        <name>NAD(+)</name>
        <dbReference type="ChEBI" id="CHEBI:57540"/>
    </ligand>
</feature>
<feature type="domain" description="3-hydroxyacyl-CoA dehydrogenase C-terminal" evidence="5">
    <location>
        <begin position="195"/>
        <end position="289"/>
    </location>
</feature>
<comment type="similarity">
    <text evidence="1">Belongs to the 3-hydroxyacyl-CoA dehydrogenase family.</text>
</comment>
<keyword evidence="2 7" id="KW-0560">Oxidoreductase</keyword>
<dbReference type="AlphaFoldDB" id="A0A8J6Y3Q7"/>
<reference evidence="7 8" key="1">
    <citation type="submission" date="2020-08" db="EMBL/GenBank/DDBJ databases">
        <title>Acidobacteriota in marine sediments use diverse sulfur dissimilation pathways.</title>
        <authorList>
            <person name="Wasmund K."/>
        </authorList>
    </citation>
    <scope>NUCLEOTIDE SEQUENCE [LARGE SCALE GENOMIC DNA]</scope>
    <source>
        <strain evidence="7">MAG AM3-A</strain>
    </source>
</reference>
<evidence type="ECO:0000256" key="2">
    <source>
        <dbReference type="ARBA" id="ARBA00023002"/>
    </source>
</evidence>
<dbReference type="PANTHER" id="PTHR48075:SF5">
    <property type="entry name" value="3-HYDROXYBUTYRYL-COA DEHYDROGENASE"/>
    <property type="match status" value="1"/>
</dbReference>
<dbReference type="EC" id="1.1.1.157" evidence="7"/>
<dbReference type="SUPFAM" id="SSF51735">
    <property type="entry name" value="NAD(P)-binding Rossmann-fold domains"/>
    <property type="match status" value="1"/>
</dbReference>
<dbReference type="Proteomes" id="UP000598633">
    <property type="component" value="Unassembled WGS sequence"/>
</dbReference>
<feature type="binding site" evidence="4">
    <location>
        <position position="281"/>
    </location>
    <ligand>
        <name>NAD(+)</name>
        <dbReference type="ChEBI" id="CHEBI:57540"/>
    </ligand>
</feature>
<dbReference type="GO" id="GO:0070403">
    <property type="term" value="F:NAD+ binding"/>
    <property type="evidence" value="ECO:0007669"/>
    <property type="project" value="InterPro"/>
</dbReference>
<protein>
    <submittedName>
        <fullName evidence="7">3-hydroxybutyryl-CoA dehydrogenase</fullName>
        <ecNumber evidence="7">1.1.1.157</ecNumber>
    </submittedName>
</protein>
<sequence>MSESGLKKIGVIGIGTMGNGISQVSAQSGFDTVVMDVDASVLDKGLDAIARSLDRLVKAFEKSDGEKGITGEAKDDALGRLTTSSSLDDLLDCDLIIEAVPERPELKEKINRELAGKGYDKLLVSNTSGISITRLGAAYGRPDLFMGMHFMNPVPMQKGVEIIRGLATSDATYETVVALCHDLGKIEIPAEDKAGFAINRMFVPFVNEAIRVVEEGIAAVDDVDKCTYCLGHKMGPLMTADYVGLDTMLFICEVIEEELGSFYKPSPLLKRLVESGQLGAKTGSGFYKWEKYKASGVNPDVARYRIK</sequence>
<dbReference type="GO" id="GO:0006631">
    <property type="term" value="P:fatty acid metabolic process"/>
    <property type="evidence" value="ECO:0007669"/>
    <property type="project" value="InterPro"/>
</dbReference>
<dbReference type="InterPro" id="IPR013328">
    <property type="entry name" value="6PGD_dom2"/>
</dbReference>
<feature type="binding site" evidence="4">
    <location>
        <begin position="13"/>
        <end position="18"/>
    </location>
    <ligand>
        <name>NAD(+)</name>
        <dbReference type="ChEBI" id="CHEBI:57540"/>
    </ligand>
</feature>
<dbReference type="SUPFAM" id="SSF48179">
    <property type="entry name" value="6-phosphogluconate dehydrogenase C-terminal domain-like"/>
    <property type="match status" value="1"/>
</dbReference>
<evidence type="ECO:0000313" key="7">
    <source>
        <dbReference type="EMBL" id="MBD3870148.1"/>
    </source>
</evidence>
<feature type="site" description="Important for catalytic activity" evidence="3">
    <location>
        <position position="149"/>
    </location>
</feature>
<dbReference type="InterPro" id="IPR006108">
    <property type="entry name" value="3HC_DH_C"/>
</dbReference>
<feature type="binding site" evidence="4">
    <location>
        <position position="128"/>
    </location>
    <ligand>
        <name>NAD(+)</name>
        <dbReference type="ChEBI" id="CHEBI:57540"/>
    </ligand>
</feature>
<keyword evidence="4" id="KW-0520">NAD</keyword>
<dbReference type="PIRSF" id="PIRSF000105">
    <property type="entry name" value="HCDH"/>
    <property type="match status" value="1"/>
</dbReference>
<name>A0A8J6Y3Q7_9BACT</name>
<organism evidence="7 8">
    <name type="scientific">Candidatus Sulfomarinibacter kjeldsenii</name>
    <dbReference type="NCBI Taxonomy" id="2885994"/>
    <lineage>
        <taxon>Bacteria</taxon>
        <taxon>Pseudomonadati</taxon>
        <taxon>Acidobacteriota</taxon>
        <taxon>Thermoanaerobaculia</taxon>
        <taxon>Thermoanaerobaculales</taxon>
        <taxon>Candidatus Sulfomarinibacteraceae</taxon>
        <taxon>Candidatus Sulfomarinibacter</taxon>
    </lineage>
</organism>
<dbReference type="Pfam" id="PF02737">
    <property type="entry name" value="3HCDH_N"/>
    <property type="match status" value="1"/>
</dbReference>
<evidence type="ECO:0000256" key="1">
    <source>
        <dbReference type="ARBA" id="ARBA00009463"/>
    </source>
</evidence>
<dbReference type="EMBL" id="JACXWA010000034">
    <property type="protein sequence ID" value="MBD3870148.1"/>
    <property type="molecule type" value="Genomic_DNA"/>
</dbReference>
<comment type="caution">
    <text evidence="7">The sequence shown here is derived from an EMBL/GenBank/DDBJ whole genome shotgun (WGS) entry which is preliminary data.</text>
</comment>
<evidence type="ECO:0000259" key="5">
    <source>
        <dbReference type="Pfam" id="PF00725"/>
    </source>
</evidence>
<dbReference type="InterPro" id="IPR006176">
    <property type="entry name" value="3-OHacyl-CoA_DH_NAD-bd"/>
</dbReference>
<feature type="domain" description="3-hydroxyacyl-CoA dehydrogenase NAD binding" evidence="6">
    <location>
        <begin position="8"/>
        <end position="192"/>
    </location>
</feature>
<feature type="binding site" evidence="4">
    <location>
        <position position="107"/>
    </location>
    <ligand>
        <name>NAD(+)</name>
        <dbReference type="ChEBI" id="CHEBI:57540"/>
    </ligand>
</feature>
<evidence type="ECO:0000256" key="4">
    <source>
        <dbReference type="PIRSR" id="PIRSR000105-2"/>
    </source>
</evidence>
<evidence type="ECO:0000256" key="3">
    <source>
        <dbReference type="PIRSR" id="PIRSR000105-1"/>
    </source>
</evidence>
<feature type="binding site" evidence="4">
    <location>
        <position position="152"/>
    </location>
    <ligand>
        <name>NAD(+)</name>
        <dbReference type="ChEBI" id="CHEBI:57540"/>
    </ligand>
</feature>
<dbReference type="InterPro" id="IPR006180">
    <property type="entry name" value="3-OHacyl-CoA_DH_CS"/>
</dbReference>
<accession>A0A8J6Y3Q7</accession>
<evidence type="ECO:0000259" key="6">
    <source>
        <dbReference type="Pfam" id="PF02737"/>
    </source>
</evidence>
<evidence type="ECO:0000313" key="8">
    <source>
        <dbReference type="Proteomes" id="UP000598633"/>
    </source>
</evidence>
<dbReference type="Gene3D" id="3.40.50.720">
    <property type="entry name" value="NAD(P)-binding Rossmann-like Domain"/>
    <property type="match status" value="1"/>
</dbReference>
<dbReference type="InterPro" id="IPR008927">
    <property type="entry name" value="6-PGluconate_DH-like_C_sf"/>
</dbReference>
<dbReference type="GO" id="GO:0008691">
    <property type="term" value="F:3-hydroxybutyryl-CoA dehydrogenase activity"/>
    <property type="evidence" value="ECO:0007669"/>
    <property type="project" value="UniProtKB-EC"/>
</dbReference>
<dbReference type="PROSITE" id="PS00067">
    <property type="entry name" value="3HCDH"/>
    <property type="match status" value="1"/>
</dbReference>
<dbReference type="InterPro" id="IPR036291">
    <property type="entry name" value="NAD(P)-bd_dom_sf"/>
</dbReference>
<feature type="binding site" evidence="4">
    <location>
        <position position="102"/>
    </location>
    <ligand>
        <name>NAD(+)</name>
        <dbReference type="ChEBI" id="CHEBI:57540"/>
    </ligand>
</feature>
<dbReference type="PANTHER" id="PTHR48075">
    <property type="entry name" value="3-HYDROXYACYL-COA DEHYDROGENASE FAMILY PROTEIN"/>
    <property type="match status" value="1"/>
</dbReference>
<dbReference type="InterPro" id="IPR022694">
    <property type="entry name" value="3-OHacyl-CoA_DH"/>
</dbReference>
<dbReference type="Pfam" id="PF00725">
    <property type="entry name" value="3HCDH"/>
    <property type="match status" value="1"/>
</dbReference>